<evidence type="ECO:0000313" key="2">
    <source>
        <dbReference type="Proteomes" id="UP000663882"/>
    </source>
</evidence>
<dbReference type="AlphaFoldDB" id="A0A815G8U7"/>
<name>A0A815G8U7_9BILA</name>
<accession>A0A815G8U7</accession>
<sequence length="299" mass="34392">MNYSAIMKLSSNPPPQDAIDSAEELLINCYSFDYKVKSLDELRAKMASIWVKDRNRKSISGRLPPSTMAFHEHCLRSSRRVKIWFDALEPFPITPALFGNGYDYSSTTNKFKIKWSALNDHPNEYRLQTCGECKGGCTRCNCYKNNLSCTVFCRCHQDLCCNRTSYNSSIQQVKIKSNKFELTPSIQQVKINSNKFELTPSSIQNNSFDVTSIQSQSIYESSEGERVFQSPYACSTPKFNGMRNNLTSLNFETRSLTISLTSRRTPHFRKYFRTTKTASQPDLNEIFLFFFNVRSNLSK</sequence>
<dbReference type="Proteomes" id="UP000663882">
    <property type="component" value="Unassembled WGS sequence"/>
</dbReference>
<comment type="caution">
    <text evidence="1">The sequence shown here is derived from an EMBL/GenBank/DDBJ whole genome shotgun (WGS) entry which is preliminary data.</text>
</comment>
<dbReference type="OrthoDB" id="10060128at2759"/>
<evidence type="ECO:0000313" key="1">
    <source>
        <dbReference type="EMBL" id="CAF1335649.1"/>
    </source>
</evidence>
<protein>
    <submittedName>
        <fullName evidence="1">Uncharacterized protein</fullName>
    </submittedName>
</protein>
<gene>
    <name evidence="1" type="ORF">RFH988_LOCUS31503</name>
</gene>
<proteinExistence type="predicted"/>
<dbReference type="EMBL" id="CAJNOO010003405">
    <property type="protein sequence ID" value="CAF1335649.1"/>
    <property type="molecule type" value="Genomic_DNA"/>
</dbReference>
<reference evidence="1" key="1">
    <citation type="submission" date="2021-02" db="EMBL/GenBank/DDBJ databases">
        <authorList>
            <person name="Nowell W R."/>
        </authorList>
    </citation>
    <scope>NUCLEOTIDE SEQUENCE</scope>
</reference>
<organism evidence="1 2">
    <name type="scientific">Rotaria sordida</name>
    <dbReference type="NCBI Taxonomy" id="392033"/>
    <lineage>
        <taxon>Eukaryota</taxon>
        <taxon>Metazoa</taxon>
        <taxon>Spiralia</taxon>
        <taxon>Gnathifera</taxon>
        <taxon>Rotifera</taxon>
        <taxon>Eurotatoria</taxon>
        <taxon>Bdelloidea</taxon>
        <taxon>Philodinida</taxon>
        <taxon>Philodinidae</taxon>
        <taxon>Rotaria</taxon>
    </lineage>
</organism>